<sequence>KDEVSFLRNIKVLQSEHTKTNHNSQVVNELMASTFSMRRQDITENLRSVQTLFEKYPFLNDVQQLMLEMCRIADDEEWICERRDNMDCHSNENTKADYT</sequence>
<dbReference type="InParanoid" id="A0A1X7ULL7"/>
<organism evidence="1">
    <name type="scientific">Amphimedon queenslandica</name>
    <name type="common">Sponge</name>
    <dbReference type="NCBI Taxonomy" id="400682"/>
    <lineage>
        <taxon>Eukaryota</taxon>
        <taxon>Metazoa</taxon>
        <taxon>Porifera</taxon>
        <taxon>Demospongiae</taxon>
        <taxon>Heteroscleromorpha</taxon>
        <taxon>Haplosclerida</taxon>
        <taxon>Niphatidae</taxon>
        <taxon>Amphimedon</taxon>
    </lineage>
</organism>
<accession>A0A1X7ULL7</accession>
<dbReference type="EnsemblMetazoa" id="Aqu2.1.28880_001">
    <property type="protein sequence ID" value="Aqu2.1.28880_001"/>
    <property type="gene ID" value="Aqu2.1.28880"/>
</dbReference>
<protein>
    <submittedName>
        <fullName evidence="1">Uncharacterized protein</fullName>
    </submittedName>
</protein>
<dbReference type="OrthoDB" id="6367956at2759"/>
<dbReference type="AlphaFoldDB" id="A0A1X7ULL7"/>
<proteinExistence type="predicted"/>
<evidence type="ECO:0000313" key="1">
    <source>
        <dbReference type="EnsemblMetazoa" id="Aqu2.1.28880_001"/>
    </source>
</evidence>
<name>A0A1X7ULL7_AMPQE</name>
<reference evidence="1" key="1">
    <citation type="submission" date="2017-05" db="UniProtKB">
        <authorList>
            <consortium name="EnsemblMetazoa"/>
        </authorList>
    </citation>
    <scope>IDENTIFICATION</scope>
</reference>